<evidence type="ECO:0008006" key="4">
    <source>
        <dbReference type="Google" id="ProtNLM"/>
    </source>
</evidence>
<name>B0C8X1_ACAM1</name>
<proteinExistence type="predicted"/>
<gene>
    <name evidence="2" type="ordered locus">AM1_0275</name>
</gene>
<dbReference type="eggNOG" id="ENOG5031S84">
    <property type="taxonomic scope" value="Bacteria"/>
</dbReference>
<dbReference type="EMBL" id="CP000828">
    <property type="protein sequence ID" value="ABW25361.1"/>
    <property type="molecule type" value="Genomic_DNA"/>
</dbReference>
<dbReference type="KEGG" id="amr:AM1_0275"/>
<organism evidence="2 3">
    <name type="scientific">Acaryochloris marina (strain MBIC 11017)</name>
    <dbReference type="NCBI Taxonomy" id="329726"/>
    <lineage>
        <taxon>Bacteria</taxon>
        <taxon>Bacillati</taxon>
        <taxon>Cyanobacteriota</taxon>
        <taxon>Cyanophyceae</taxon>
        <taxon>Acaryochloridales</taxon>
        <taxon>Acaryochloridaceae</taxon>
        <taxon>Acaryochloris</taxon>
    </lineage>
</organism>
<feature type="region of interest" description="Disordered" evidence="1">
    <location>
        <begin position="1"/>
        <end position="21"/>
    </location>
</feature>
<dbReference type="Proteomes" id="UP000000268">
    <property type="component" value="Chromosome"/>
</dbReference>
<dbReference type="RefSeq" id="WP_012160971.1">
    <property type="nucleotide sequence ID" value="NC_009925.1"/>
</dbReference>
<dbReference type="AlphaFoldDB" id="B0C8X1"/>
<evidence type="ECO:0000256" key="1">
    <source>
        <dbReference type="SAM" id="MobiDB-lite"/>
    </source>
</evidence>
<sequence length="139" mass="15234">MQLSNNLGLAPPPEAPQPITEPQTILGSVQTEFEFELPKGYLDTAGNLHRKGIMRLSRAMDEIVPMRDPRVKANPAYATVIILSRVITRLGALDSISPNIIEGLFACDLSYLQKFYRLINELEDGAEAEAPSSPEPQGS</sequence>
<dbReference type="STRING" id="329726.AM1_0275"/>
<dbReference type="HOGENOM" id="CLU_1703358_0_0_3"/>
<evidence type="ECO:0000313" key="3">
    <source>
        <dbReference type="Proteomes" id="UP000000268"/>
    </source>
</evidence>
<keyword evidence="3" id="KW-1185">Reference proteome</keyword>
<protein>
    <recommendedName>
        <fullName evidence="4">Phage tail assembly protein</fullName>
    </recommendedName>
</protein>
<accession>B0C8X1</accession>
<evidence type="ECO:0000313" key="2">
    <source>
        <dbReference type="EMBL" id="ABW25361.1"/>
    </source>
</evidence>
<reference evidence="2 3" key="1">
    <citation type="journal article" date="2008" name="Proc. Natl. Acad. Sci. U.S.A.">
        <title>Niche adaptation and genome expansion in the chlorophyll d-producing cyanobacterium Acaryochloris marina.</title>
        <authorList>
            <person name="Swingley W.D."/>
            <person name="Chen M."/>
            <person name="Cheung P.C."/>
            <person name="Conrad A.L."/>
            <person name="Dejesa L.C."/>
            <person name="Hao J."/>
            <person name="Honchak B.M."/>
            <person name="Karbach L.E."/>
            <person name="Kurdoglu A."/>
            <person name="Lahiri S."/>
            <person name="Mastrian S.D."/>
            <person name="Miyashita H."/>
            <person name="Page L."/>
            <person name="Ramakrishna P."/>
            <person name="Satoh S."/>
            <person name="Sattley W.M."/>
            <person name="Shimada Y."/>
            <person name="Taylor H.L."/>
            <person name="Tomo T."/>
            <person name="Tsuchiya T."/>
            <person name="Wang Z.T."/>
            <person name="Raymond J."/>
            <person name="Mimuro M."/>
            <person name="Blankenship R.E."/>
            <person name="Touchman J.W."/>
        </authorList>
    </citation>
    <scope>NUCLEOTIDE SEQUENCE [LARGE SCALE GENOMIC DNA]</scope>
    <source>
        <strain evidence="3">MBIC 11017</strain>
    </source>
</reference>